<dbReference type="Pfam" id="PF02852">
    <property type="entry name" value="Pyr_redox_dim"/>
    <property type="match status" value="1"/>
</dbReference>
<evidence type="ECO:0000256" key="10">
    <source>
        <dbReference type="RuleBase" id="RU003691"/>
    </source>
</evidence>
<evidence type="ECO:0000313" key="14">
    <source>
        <dbReference type="Proteomes" id="UP000285908"/>
    </source>
</evidence>
<dbReference type="InterPro" id="IPR012999">
    <property type="entry name" value="Pyr_OxRdtase_I_AS"/>
</dbReference>
<dbReference type="SUPFAM" id="SSF55424">
    <property type="entry name" value="FAD/NAD-linked reductases, dimerisation (C-terminal) domain"/>
    <property type="match status" value="1"/>
</dbReference>
<evidence type="ECO:0000256" key="3">
    <source>
        <dbReference type="ARBA" id="ARBA00022827"/>
    </source>
</evidence>
<dbReference type="PRINTS" id="PR00411">
    <property type="entry name" value="PNDRDTASEI"/>
</dbReference>
<sequence>MSESEPPMPDPEKFDAIVVGGGSGGLAFAKRAGALGARVLLIERAELGGTCVNRGCVPKKLMWELGRHRRQAVEMEAAGLAPAPQLDYPAFTARRAARIDGIRQSYDAALSDAGVTLLRATARIDAPGEVQADGRRFATDRLVIATGARPTLPPLPGAEHASVSDDVFAWEALPRRIVIVGGGYIGCEFAAILAALGSEVTLVTDEDRLLVGFDEDAAQIAAQNLETAGVSVRLGAPLERISRAVDGGLRVSLDSGLVEEAERVLLAVGRTPNIDDLGALSESLEVADSGALAVSDRLETSVAGVYALGDAADRIPLTPVATRDGTALADTLFGEGGDFADLGLVATTAFVYPPVAQVGRTEAAAREAGTEVEAISDTARDLSSGVLTPEGRDGTQFYKLVRETASGRLIGAALMAYGAEDMIATTGMALASAPDRACVARPTGVHPTFGEELVGPG</sequence>
<evidence type="ECO:0000256" key="8">
    <source>
        <dbReference type="PIRSR" id="PIRSR000350-3"/>
    </source>
</evidence>
<dbReference type="PANTHER" id="PTHR42737:SF2">
    <property type="entry name" value="GLUTATHIONE REDUCTASE"/>
    <property type="match status" value="1"/>
</dbReference>
<dbReference type="GO" id="GO:0005829">
    <property type="term" value="C:cytosol"/>
    <property type="evidence" value="ECO:0007669"/>
    <property type="project" value="TreeGrafter"/>
</dbReference>
<keyword evidence="14" id="KW-1185">Reference proteome</keyword>
<feature type="binding site" evidence="8">
    <location>
        <position position="269"/>
    </location>
    <ligand>
        <name>NAD(+)</name>
        <dbReference type="ChEBI" id="CHEBI:57540"/>
    </ligand>
</feature>
<dbReference type="Gene3D" id="3.50.50.60">
    <property type="entry name" value="FAD/NAD(P)-binding domain"/>
    <property type="match status" value="2"/>
</dbReference>
<evidence type="ECO:0000256" key="7">
    <source>
        <dbReference type="PIRSR" id="PIRSR000350-2"/>
    </source>
</evidence>
<feature type="domain" description="Pyridine nucleotide-disulphide oxidoreductase dimerisation" evidence="11">
    <location>
        <begin position="345"/>
        <end position="454"/>
    </location>
</feature>
<dbReference type="PANTHER" id="PTHR42737">
    <property type="entry name" value="GLUTATHIONE REDUCTASE"/>
    <property type="match status" value="1"/>
</dbReference>
<dbReference type="InterPro" id="IPR046952">
    <property type="entry name" value="GSHR/TRXR-like"/>
</dbReference>
<evidence type="ECO:0000256" key="5">
    <source>
        <dbReference type="ARBA" id="ARBA00023157"/>
    </source>
</evidence>
<keyword evidence="3 8" id="KW-0274">FAD</keyword>
<feature type="binding site" evidence="8">
    <location>
        <position position="60"/>
    </location>
    <ligand>
        <name>FAD</name>
        <dbReference type="ChEBI" id="CHEBI:57692"/>
    </ligand>
</feature>
<feature type="active site" description="Proton acceptor" evidence="7">
    <location>
        <position position="446"/>
    </location>
</feature>
<name>A0A438AHR2_9RHOB</name>
<dbReference type="Proteomes" id="UP000285908">
    <property type="component" value="Unassembled WGS sequence"/>
</dbReference>
<dbReference type="GO" id="GO:0045454">
    <property type="term" value="P:cell redox homeostasis"/>
    <property type="evidence" value="ECO:0007669"/>
    <property type="project" value="InterPro"/>
</dbReference>
<evidence type="ECO:0000256" key="9">
    <source>
        <dbReference type="PIRSR" id="PIRSR000350-4"/>
    </source>
</evidence>
<feature type="binding site" evidence="8">
    <location>
        <position position="310"/>
    </location>
    <ligand>
        <name>FAD</name>
        <dbReference type="ChEBI" id="CHEBI:57692"/>
    </ligand>
</feature>
<comment type="caution">
    <text evidence="13">The sequence shown here is derived from an EMBL/GenBank/DDBJ whole genome shotgun (WGS) entry which is preliminary data.</text>
</comment>
<gene>
    <name evidence="13" type="ORF">EKE94_11845</name>
</gene>
<evidence type="ECO:0000256" key="6">
    <source>
        <dbReference type="ARBA" id="ARBA00023284"/>
    </source>
</evidence>
<organism evidence="13 14">
    <name type="scientific">Mesobaculum littorinae</name>
    <dbReference type="NCBI Taxonomy" id="2486419"/>
    <lineage>
        <taxon>Bacteria</taxon>
        <taxon>Pseudomonadati</taxon>
        <taxon>Pseudomonadota</taxon>
        <taxon>Alphaproteobacteria</taxon>
        <taxon>Rhodobacterales</taxon>
        <taxon>Roseobacteraceae</taxon>
        <taxon>Mesobaculum</taxon>
    </lineage>
</organism>
<dbReference type="InterPro" id="IPR023753">
    <property type="entry name" value="FAD/NAD-binding_dom"/>
</dbReference>
<evidence type="ECO:0000313" key="13">
    <source>
        <dbReference type="EMBL" id="RVV98137.1"/>
    </source>
</evidence>
<dbReference type="EMBL" id="RQXX01000003">
    <property type="protein sequence ID" value="RVV98137.1"/>
    <property type="molecule type" value="Genomic_DNA"/>
</dbReference>
<dbReference type="GO" id="GO:0034599">
    <property type="term" value="P:cellular response to oxidative stress"/>
    <property type="evidence" value="ECO:0007669"/>
    <property type="project" value="TreeGrafter"/>
</dbReference>
<dbReference type="Gene3D" id="3.30.390.30">
    <property type="match status" value="1"/>
</dbReference>
<dbReference type="GO" id="GO:0050660">
    <property type="term" value="F:flavin adenine dinucleotide binding"/>
    <property type="evidence" value="ECO:0007669"/>
    <property type="project" value="InterPro"/>
</dbReference>
<dbReference type="SUPFAM" id="SSF51905">
    <property type="entry name" value="FAD/NAD(P)-binding domain"/>
    <property type="match status" value="1"/>
</dbReference>
<keyword evidence="8" id="KW-0547">Nucleotide-binding</keyword>
<dbReference type="InterPro" id="IPR016156">
    <property type="entry name" value="FAD/NAD-linked_Rdtase_dimer_sf"/>
</dbReference>
<evidence type="ECO:0000256" key="1">
    <source>
        <dbReference type="ARBA" id="ARBA00007532"/>
    </source>
</evidence>
<accession>A0A438AHR2</accession>
<comment type="cofactor">
    <cofactor evidence="8">
        <name>FAD</name>
        <dbReference type="ChEBI" id="CHEBI:57692"/>
    </cofactor>
    <text evidence="8">Binds 1 FAD per subunit.</text>
</comment>
<feature type="disulfide bond" description="Redox-active" evidence="9">
    <location>
        <begin position="51"/>
        <end position="56"/>
    </location>
</feature>
<evidence type="ECO:0000256" key="4">
    <source>
        <dbReference type="ARBA" id="ARBA00023002"/>
    </source>
</evidence>
<keyword evidence="8" id="KW-0520">NAD</keyword>
<evidence type="ECO:0000259" key="11">
    <source>
        <dbReference type="Pfam" id="PF02852"/>
    </source>
</evidence>
<dbReference type="PROSITE" id="PS00076">
    <property type="entry name" value="PYRIDINE_REDOX_1"/>
    <property type="match status" value="1"/>
</dbReference>
<keyword evidence="6 10" id="KW-0676">Redox-active center</keyword>
<comment type="similarity">
    <text evidence="1 10">Belongs to the class-I pyridine nucleotide-disulfide oxidoreductase family.</text>
</comment>
<dbReference type="GO" id="GO:0006749">
    <property type="term" value="P:glutathione metabolic process"/>
    <property type="evidence" value="ECO:0007669"/>
    <property type="project" value="TreeGrafter"/>
</dbReference>
<dbReference type="PIRSF" id="PIRSF000350">
    <property type="entry name" value="Mercury_reductase_MerA"/>
    <property type="match status" value="1"/>
</dbReference>
<dbReference type="InterPro" id="IPR001100">
    <property type="entry name" value="Pyr_nuc-diS_OxRdtase"/>
</dbReference>
<proteinExistence type="inferred from homology"/>
<reference evidence="13 14" key="1">
    <citation type="submission" date="2018-11" db="EMBL/GenBank/DDBJ databases">
        <title>Mesobaculum littorinae gen. nov., sp. nov., isolated from Littorina scabra that represents a novel genus of the order Rhodobacteraceae.</title>
        <authorList>
            <person name="Li F."/>
        </authorList>
    </citation>
    <scope>NUCLEOTIDE SEQUENCE [LARGE SCALE GENOMIC DNA]</scope>
    <source>
        <strain evidence="13 14">M0103</strain>
    </source>
</reference>
<keyword evidence="4 10" id="KW-0560">Oxidoreductase</keyword>
<keyword evidence="2 10" id="KW-0285">Flavoprotein</keyword>
<evidence type="ECO:0000256" key="2">
    <source>
        <dbReference type="ARBA" id="ARBA00022630"/>
    </source>
</evidence>
<feature type="binding site" evidence="8">
    <location>
        <begin position="181"/>
        <end position="188"/>
    </location>
    <ligand>
        <name>NAD(+)</name>
        <dbReference type="ChEBI" id="CHEBI:57540"/>
    </ligand>
</feature>
<dbReference type="InterPro" id="IPR036188">
    <property type="entry name" value="FAD/NAD-bd_sf"/>
</dbReference>
<dbReference type="InterPro" id="IPR004099">
    <property type="entry name" value="Pyr_nucl-diS_OxRdtase_dimer"/>
</dbReference>
<feature type="domain" description="FAD/NAD(P)-binding" evidence="12">
    <location>
        <begin position="15"/>
        <end position="325"/>
    </location>
</feature>
<protein>
    <submittedName>
        <fullName evidence="13">NAD(P)/FAD-dependent oxidoreductase</fullName>
    </submittedName>
</protein>
<dbReference type="Pfam" id="PF07992">
    <property type="entry name" value="Pyr_redox_2"/>
    <property type="match status" value="1"/>
</dbReference>
<dbReference type="GO" id="GO:0004362">
    <property type="term" value="F:glutathione-disulfide reductase (NADPH) activity"/>
    <property type="evidence" value="ECO:0007669"/>
    <property type="project" value="TreeGrafter"/>
</dbReference>
<dbReference type="OrthoDB" id="9764616at2"/>
<evidence type="ECO:0000259" key="12">
    <source>
        <dbReference type="Pfam" id="PF07992"/>
    </source>
</evidence>
<keyword evidence="5" id="KW-1015">Disulfide bond</keyword>
<dbReference type="AlphaFoldDB" id="A0A438AHR2"/>
<dbReference type="PRINTS" id="PR00368">
    <property type="entry name" value="FADPNR"/>
</dbReference>